<feature type="transmembrane region" description="Helical" evidence="1">
    <location>
        <begin position="748"/>
        <end position="771"/>
    </location>
</feature>
<reference evidence="3" key="1">
    <citation type="submission" date="2021-05" db="EMBL/GenBank/DDBJ databases">
        <title>Whole genome sequence of Curtobacterium flaccumfaciens pv. flaccumfaciens strain CFBP 3417.</title>
        <authorList>
            <person name="Osdaghi E."/>
            <person name="Taghouti G."/>
            <person name="Portier P."/>
            <person name="Fazliarab A."/>
            <person name="Taghavi S.M."/>
            <person name="Briand M."/>
            <person name="Le-Saux M."/>
            <person name="Jacques M.-A."/>
        </authorList>
    </citation>
    <scope>NUCLEOTIDE SEQUENCE</scope>
    <source>
        <strain evidence="3">CFBP 3417</strain>
    </source>
</reference>
<dbReference type="InterPro" id="IPR050742">
    <property type="entry name" value="Helicase_Restrict-Modif_Enz"/>
</dbReference>
<keyword evidence="1" id="KW-1133">Transmembrane helix</keyword>
<gene>
    <name evidence="3" type="ORF">KK103_12790</name>
</gene>
<name>A0A9Q2W6W7_9MICO</name>
<organism evidence="3 4">
    <name type="scientific">Curtobacterium flaccumfaciens pv. flaccumfaciens</name>
    <dbReference type="NCBI Taxonomy" id="138532"/>
    <lineage>
        <taxon>Bacteria</taxon>
        <taxon>Bacillati</taxon>
        <taxon>Actinomycetota</taxon>
        <taxon>Actinomycetes</taxon>
        <taxon>Micrococcales</taxon>
        <taxon>Microbacteriaceae</taxon>
        <taxon>Curtobacterium</taxon>
    </lineage>
</organism>
<dbReference type="SMART" id="SM00487">
    <property type="entry name" value="DEXDc"/>
    <property type="match status" value="1"/>
</dbReference>
<dbReference type="SMART" id="SM00382">
    <property type="entry name" value="AAA"/>
    <property type="match status" value="1"/>
</dbReference>
<dbReference type="PANTHER" id="PTHR47396:SF1">
    <property type="entry name" value="ATP-DEPENDENT HELICASE IRC3-RELATED"/>
    <property type="match status" value="1"/>
</dbReference>
<dbReference type="CDD" id="cd18785">
    <property type="entry name" value="SF2_C"/>
    <property type="match status" value="1"/>
</dbReference>
<dbReference type="EMBL" id="JAHEWX010000017">
    <property type="protein sequence ID" value="MBT1542641.1"/>
    <property type="molecule type" value="Genomic_DNA"/>
</dbReference>
<dbReference type="InterPro" id="IPR014001">
    <property type="entry name" value="Helicase_ATP-bd"/>
</dbReference>
<dbReference type="Gene3D" id="3.40.50.300">
    <property type="entry name" value="P-loop containing nucleotide triphosphate hydrolases"/>
    <property type="match status" value="1"/>
</dbReference>
<accession>A0A9Q2W6W7</accession>
<proteinExistence type="predicted"/>
<feature type="domain" description="Helicase ATP-binding" evidence="2">
    <location>
        <begin position="29"/>
        <end position="258"/>
    </location>
</feature>
<feature type="transmembrane region" description="Helical" evidence="1">
    <location>
        <begin position="778"/>
        <end position="800"/>
    </location>
</feature>
<protein>
    <recommendedName>
        <fullName evidence="2">Helicase ATP-binding domain-containing protein</fullName>
    </recommendedName>
</protein>
<dbReference type="PROSITE" id="PS51192">
    <property type="entry name" value="HELICASE_ATP_BIND_1"/>
    <property type="match status" value="1"/>
</dbReference>
<sequence length="984" mass="105899">MTTGERGGPLTDWRYQGTLRRYQQDVLDRVPVVPGDPVHVVAPPGSGKTLLGLLLAGRAGARALVLAPTATIRSQWAVSAAALDGAPAVRVSEDPEHPGDLTALTYQMLSVLETGNPLTELAAADWRRELVEGGRDEQAAAAWLVDLEGSNPTAYRKGIARRSRAIRRRLAREDPALLATALHPNARALVDRLVAHGVGTIVLDECHHLLDHWALVVAYLAARIRQAGREPLLIGLTATLPSTDDRDAHDNYTALLGDVDHEVPTPAVVKEGNLAPYRDHVWFVEPTQDEIAFLREHEDRLASLVATTFDDPDGADWLVRTLQPPVDQSDGDRSATASPETRLARAFDTDFAVAESAARMLAEVRPDHPVLAFVHHAARSTPDAEQRLRLLARYALDRLLPDPDRAEQWQRIKRSIVDFGFTLTDRGVRRGRDPVDTVLASSAAKDTAVGEILRLELEQEGAGRLRTVVVTDHATHGNARGSGGRDAGALRTFATIAADPTLTGLHPVLVTAKHLRIAARDADVLLPALRRHLGTELPASPVDGTPGVLAVETAGTGSAAVIAAVSALLTDATTRLVVGTRGLLGEGWDCPAVNTLIDLTAVATSSATQQLRGRTLRLDPAWPRKVAHNWTVTAVVPADVPLLAAPDVSRMHRKHDQLWGLLREDDTQVVRGTGTALSDAHALRLAAIVAKDKRRSVRALDDDIAAALPSREQTHAAWRIGEPYADRESTAAVLHEPDAAPWTTGPTAAAVMTVVLALVLAVVAQSFRVVVELWRAGVVLGVVGAVLTVVAATAVAWPVARQLGTALRQRFDTAHGYRSAVRVVIDGLHRAGRIPAYGDGDIRVTPTMVGRLPVAFTMEALGGTVEDRRTVTSALAEAFGPVRTPRFLLETGRGEAARLRRAPLLALALWIARTTTRGNRFLAVPTGIGRRREDAEAFAADWDRSVGPCRLHEIDSPASLVLLLRARRDSGATKTPPSLRDQWS</sequence>
<dbReference type="Proteomes" id="UP000709437">
    <property type="component" value="Unassembled WGS sequence"/>
</dbReference>
<dbReference type="InterPro" id="IPR027417">
    <property type="entry name" value="P-loop_NTPase"/>
</dbReference>
<comment type="caution">
    <text evidence="3">The sequence shown here is derived from an EMBL/GenBank/DDBJ whole genome shotgun (WGS) entry which is preliminary data.</text>
</comment>
<dbReference type="GO" id="GO:0005829">
    <property type="term" value="C:cytosol"/>
    <property type="evidence" value="ECO:0007669"/>
    <property type="project" value="TreeGrafter"/>
</dbReference>
<evidence type="ECO:0000313" key="3">
    <source>
        <dbReference type="EMBL" id="MBT1542641.1"/>
    </source>
</evidence>
<dbReference type="InterPro" id="IPR003593">
    <property type="entry name" value="AAA+_ATPase"/>
</dbReference>
<evidence type="ECO:0000313" key="4">
    <source>
        <dbReference type="Proteomes" id="UP000709437"/>
    </source>
</evidence>
<dbReference type="RefSeq" id="WP_214563358.1">
    <property type="nucleotide sequence ID" value="NZ_JAHEWX010000017.1"/>
</dbReference>
<dbReference type="SUPFAM" id="SSF52540">
    <property type="entry name" value="P-loop containing nucleoside triphosphate hydrolases"/>
    <property type="match status" value="2"/>
</dbReference>
<evidence type="ECO:0000256" key="1">
    <source>
        <dbReference type="SAM" id="Phobius"/>
    </source>
</evidence>
<keyword evidence="1" id="KW-0472">Membrane</keyword>
<dbReference type="PANTHER" id="PTHR47396">
    <property type="entry name" value="TYPE I RESTRICTION ENZYME ECOKI R PROTEIN"/>
    <property type="match status" value="1"/>
</dbReference>
<dbReference type="AlphaFoldDB" id="A0A9Q2W6W7"/>
<evidence type="ECO:0000259" key="2">
    <source>
        <dbReference type="PROSITE" id="PS51192"/>
    </source>
</evidence>
<keyword evidence="1" id="KW-0812">Transmembrane</keyword>